<dbReference type="Gene3D" id="1.20.1290.10">
    <property type="entry name" value="AhpD-like"/>
    <property type="match status" value="1"/>
</dbReference>
<dbReference type="EMBL" id="CVQH01004891">
    <property type="protein sequence ID" value="CRK13675.1"/>
    <property type="molecule type" value="Genomic_DNA"/>
</dbReference>
<evidence type="ECO:0000313" key="2">
    <source>
        <dbReference type="Proteomes" id="UP000044602"/>
    </source>
</evidence>
<gene>
    <name evidence="1" type="ORF">BN1708_010909</name>
</gene>
<dbReference type="Proteomes" id="UP000044602">
    <property type="component" value="Unassembled WGS sequence"/>
</dbReference>
<dbReference type="PANTHER" id="PTHR28180:SF5">
    <property type="entry name" value="DNA POLYMERASE ALPHA SUBUNIT B"/>
    <property type="match status" value="1"/>
</dbReference>
<dbReference type="InterPro" id="IPR052999">
    <property type="entry name" value="PTS1_Protein"/>
</dbReference>
<evidence type="ECO:0000313" key="1">
    <source>
        <dbReference type="EMBL" id="CRK13675.1"/>
    </source>
</evidence>
<protein>
    <submittedName>
        <fullName evidence="1">Uncharacterized protein</fullName>
    </submittedName>
</protein>
<proteinExistence type="predicted"/>
<name>A0A0G4KW55_VERLO</name>
<reference evidence="2" key="1">
    <citation type="submission" date="2015-05" db="EMBL/GenBank/DDBJ databases">
        <authorList>
            <person name="Fogelqvist Johan"/>
        </authorList>
    </citation>
    <scope>NUCLEOTIDE SEQUENCE [LARGE SCALE GENOMIC DNA]</scope>
</reference>
<dbReference type="InterPro" id="IPR029032">
    <property type="entry name" value="AhpD-like"/>
</dbReference>
<dbReference type="SUPFAM" id="SSF69118">
    <property type="entry name" value="AhpD-like"/>
    <property type="match status" value="1"/>
</dbReference>
<keyword evidence="2" id="KW-1185">Reference proteome</keyword>
<sequence>MITLAALVGSNDPDLCADLYTHLLTKPEFSTPEQRQELVRRLREGLFKTISVVGVCKPMSAILAINAREREEDKDRSITREGWQCDDDSLKRGQEWLAKIYTRDTDSTLDLFKDHRDFAWVSERITYGLYLCDRQVLDDFDTEMVVLCSIMIQNLGRNTHWHLRGTRRLGVSFEDTQKVKMYAAIEGHDIAPKFLAHITENRGRVIGHMLERLKARLATIHDMGKCQAVLARLHGLGITHGGLSRHSFLIDDERGRAYLHGFFNSYHTTDQGVLQAEFHSLGGILPRKAEPSTVGQEKL</sequence>
<dbReference type="PANTHER" id="PTHR28180">
    <property type="entry name" value="CONSERVED MITOCHONDRIAL PROTEIN-RELATED"/>
    <property type="match status" value="1"/>
</dbReference>
<accession>A0A0G4KW55</accession>
<organism evidence="1 2">
    <name type="scientific">Verticillium longisporum</name>
    <name type="common">Verticillium dahliae var. longisporum</name>
    <dbReference type="NCBI Taxonomy" id="100787"/>
    <lineage>
        <taxon>Eukaryota</taxon>
        <taxon>Fungi</taxon>
        <taxon>Dikarya</taxon>
        <taxon>Ascomycota</taxon>
        <taxon>Pezizomycotina</taxon>
        <taxon>Sordariomycetes</taxon>
        <taxon>Hypocreomycetidae</taxon>
        <taxon>Glomerellales</taxon>
        <taxon>Plectosphaerellaceae</taxon>
        <taxon>Verticillium</taxon>
    </lineage>
</organism>
<dbReference type="AlphaFoldDB" id="A0A0G4KW55"/>